<protein>
    <submittedName>
        <fullName evidence="1">Uncharacterized protein</fullName>
    </submittedName>
</protein>
<comment type="caution">
    <text evidence="1">The sequence shown here is derived from an EMBL/GenBank/DDBJ whole genome shotgun (WGS) entry which is preliminary data.</text>
</comment>
<keyword evidence="2" id="KW-1185">Reference proteome</keyword>
<dbReference type="EMBL" id="JAGFNK010000168">
    <property type="protein sequence ID" value="KAI9462530.1"/>
    <property type="molecule type" value="Genomic_DNA"/>
</dbReference>
<name>A0ACC0U506_9AGAM</name>
<sequence>MIVCRMFGCICSRPINASSRRPRDVPPLHPKMRRNNVRGPTSALTEFLRESGINHAFISRRGRQPQQQQAEAGPSNASASVLQEPVDDGEQDAGQSAPAGDVDPDSDHLDSEDEAPTKRKRKAPKAAFEKRKKRYQSLSGQTSRATPNHLSEALRSVPNARSNSL</sequence>
<evidence type="ECO:0000313" key="2">
    <source>
        <dbReference type="Proteomes" id="UP001207468"/>
    </source>
</evidence>
<organism evidence="1 2">
    <name type="scientific">Russula earlei</name>
    <dbReference type="NCBI Taxonomy" id="71964"/>
    <lineage>
        <taxon>Eukaryota</taxon>
        <taxon>Fungi</taxon>
        <taxon>Dikarya</taxon>
        <taxon>Basidiomycota</taxon>
        <taxon>Agaricomycotina</taxon>
        <taxon>Agaricomycetes</taxon>
        <taxon>Russulales</taxon>
        <taxon>Russulaceae</taxon>
        <taxon>Russula</taxon>
    </lineage>
</organism>
<gene>
    <name evidence="1" type="ORF">F5148DRAFT_220433</name>
</gene>
<accession>A0ACC0U506</accession>
<dbReference type="Proteomes" id="UP001207468">
    <property type="component" value="Unassembled WGS sequence"/>
</dbReference>
<reference evidence="1" key="1">
    <citation type="submission" date="2021-03" db="EMBL/GenBank/DDBJ databases">
        <title>Evolutionary priming and transition to the ectomycorrhizal habit in an iconic lineage of mushroom-forming fungi: is preadaptation a requirement?</title>
        <authorList>
            <consortium name="DOE Joint Genome Institute"/>
            <person name="Looney B.P."/>
            <person name="Miyauchi S."/>
            <person name="Morin E."/>
            <person name="Drula E."/>
            <person name="Courty P.E."/>
            <person name="Chicoki N."/>
            <person name="Fauchery L."/>
            <person name="Kohler A."/>
            <person name="Kuo A."/>
            <person name="LaButti K."/>
            <person name="Pangilinan J."/>
            <person name="Lipzen A."/>
            <person name="Riley R."/>
            <person name="Andreopoulos W."/>
            <person name="He G."/>
            <person name="Johnson J."/>
            <person name="Barry K.W."/>
            <person name="Grigoriev I.V."/>
            <person name="Nagy L."/>
            <person name="Hibbett D."/>
            <person name="Henrissat B."/>
            <person name="Matheny P.B."/>
            <person name="Labbe J."/>
            <person name="Martin A.F."/>
        </authorList>
    </citation>
    <scope>NUCLEOTIDE SEQUENCE</scope>
    <source>
        <strain evidence="1">BPL698</strain>
    </source>
</reference>
<evidence type="ECO:0000313" key="1">
    <source>
        <dbReference type="EMBL" id="KAI9462530.1"/>
    </source>
</evidence>
<proteinExistence type="predicted"/>